<keyword evidence="2" id="KW-1185">Reference proteome</keyword>
<proteinExistence type="predicted"/>
<dbReference type="EMBL" id="CP076136">
    <property type="protein sequence ID" value="QWG25389.1"/>
    <property type="molecule type" value="Genomic_DNA"/>
</dbReference>
<dbReference type="Proteomes" id="UP000676951">
    <property type="component" value="Chromosome"/>
</dbReference>
<dbReference type="SUPFAM" id="SSF55486">
    <property type="entry name" value="Metalloproteases ('zincins'), catalytic domain"/>
    <property type="match status" value="1"/>
</dbReference>
<accession>A0A975P3E1</accession>
<name>A0A975P3E1_9BRAD</name>
<gene>
    <name evidence="1" type="ORF">KMZ93_11175</name>
</gene>
<dbReference type="CDD" id="cd09598">
    <property type="entry name" value="M4_like"/>
    <property type="match status" value="1"/>
</dbReference>
<protein>
    <recommendedName>
        <fullName evidence="3">Peptidase M4</fullName>
    </recommendedName>
</protein>
<dbReference type="AlphaFoldDB" id="A0A975P3E1"/>
<evidence type="ECO:0008006" key="3">
    <source>
        <dbReference type="Google" id="ProtNLM"/>
    </source>
</evidence>
<evidence type="ECO:0000313" key="1">
    <source>
        <dbReference type="EMBL" id="QWG25389.1"/>
    </source>
</evidence>
<evidence type="ECO:0000313" key="2">
    <source>
        <dbReference type="Proteomes" id="UP000676951"/>
    </source>
</evidence>
<sequence length="573" mass="64734">MKNRRGSRHSLPTTQRLTIIAQDPSVRLNGRILTTEIEIPAEEILAGPCGYRVHVVDYDSTSNVLYQPASYQLLDSGSYKDPFKRSRPAKTAAQHNDALLGDPRFHSQNVYAIAMRILARFEFALGRRIPWGSQGHQLYVAPHAFADANAFYSKQDRGLFFGYFAGNNGKPVYACLSHDVVAHETTHALLDGLRGRFMEPSSPDQAAFHEGFADVVALLSVFSLKDLVTKLIDGSTGAARLVDQKFLELEALKESVLFGLADQMGAELSSIRGKALRRSVELAPGQNYAAMPEFQEPHRRGELLVAAIMNAFLTIWLKRLDRVGFIQARKRDRSLVIDEGAAVAEHLLTMAIRALDYCPPTDLAFSDYLSALLTIDREVVPDDSRFNYRETLVKSFGAYGIVPDKDAGEDGTWRRCDLDLVYSRTHFDSMLRDKEEVFRFLWENRRELDIVREGYVEVENVRPSFRVGPDGFILRETVAEYVQIMTLQVGELKEALDIDPPKDMPPWRRVQIFGGGALIFNEYGQLKYQIRNRIEDSKGQSARLKYLWESGYFDQDPDSKSHFAALHLARATD</sequence>
<reference evidence="1 2" key="1">
    <citation type="submission" date="2021-06" db="EMBL/GenBank/DDBJ databases">
        <title>Bradyrhizobium sp. S2-11-4 Genome sequencing.</title>
        <authorList>
            <person name="Jin L."/>
        </authorList>
    </citation>
    <scope>NUCLEOTIDE SEQUENCE [LARGE SCALE GENOMIC DNA]</scope>
    <source>
        <strain evidence="1 2">S2-11-4</strain>
    </source>
</reference>
<organism evidence="1 2">
    <name type="scientific">Bradyrhizobium sediminis</name>
    <dbReference type="NCBI Taxonomy" id="2840469"/>
    <lineage>
        <taxon>Bacteria</taxon>
        <taxon>Pseudomonadati</taxon>
        <taxon>Pseudomonadota</taxon>
        <taxon>Alphaproteobacteria</taxon>
        <taxon>Hyphomicrobiales</taxon>
        <taxon>Nitrobacteraceae</taxon>
        <taxon>Bradyrhizobium</taxon>
    </lineage>
</organism>
<dbReference type="RefSeq" id="WP_215606125.1">
    <property type="nucleotide sequence ID" value="NZ_CP076136.1"/>
</dbReference>